<evidence type="ECO:0000313" key="2">
    <source>
        <dbReference type="EMBL" id="KAG6488795.1"/>
    </source>
</evidence>
<proteinExistence type="predicted"/>
<name>A0A8J5FQI3_ZINOF</name>
<organism evidence="2 3">
    <name type="scientific">Zingiber officinale</name>
    <name type="common">Ginger</name>
    <name type="synonym">Amomum zingiber</name>
    <dbReference type="NCBI Taxonomy" id="94328"/>
    <lineage>
        <taxon>Eukaryota</taxon>
        <taxon>Viridiplantae</taxon>
        <taxon>Streptophyta</taxon>
        <taxon>Embryophyta</taxon>
        <taxon>Tracheophyta</taxon>
        <taxon>Spermatophyta</taxon>
        <taxon>Magnoliopsida</taxon>
        <taxon>Liliopsida</taxon>
        <taxon>Zingiberales</taxon>
        <taxon>Zingiberaceae</taxon>
        <taxon>Zingiber</taxon>
    </lineage>
</organism>
<accession>A0A8J5FQI3</accession>
<gene>
    <name evidence="2" type="ORF">ZIOFF_050046</name>
</gene>
<dbReference type="AlphaFoldDB" id="A0A8J5FQI3"/>
<reference evidence="2 3" key="1">
    <citation type="submission" date="2020-08" db="EMBL/GenBank/DDBJ databases">
        <title>Plant Genome Project.</title>
        <authorList>
            <person name="Zhang R.-G."/>
        </authorList>
    </citation>
    <scope>NUCLEOTIDE SEQUENCE [LARGE SCALE GENOMIC DNA]</scope>
    <source>
        <tissue evidence="2">Rhizome</tissue>
    </source>
</reference>
<protein>
    <submittedName>
        <fullName evidence="2">Uncharacterized protein</fullName>
    </submittedName>
</protein>
<evidence type="ECO:0000313" key="3">
    <source>
        <dbReference type="Proteomes" id="UP000734854"/>
    </source>
</evidence>
<keyword evidence="3" id="KW-1185">Reference proteome</keyword>
<dbReference type="PANTHER" id="PTHR33474:SF28">
    <property type="entry name" value="OS01G0815400 PROTEIN"/>
    <property type="match status" value="1"/>
</dbReference>
<feature type="region of interest" description="Disordered" evidence="1">
    <location>
        <begin position="74"/>
        <end position="95"/>
    </location>
</feature>
<sequence>MSTRTSKSSVLRTSIWKKKYISLMDLKSPSNHLLTLLLLTFLFSLDAVPLSRTLSLIQMTNQQMEVAERRMDVELHDYPGSGANSRHDPKNPGRS</sequence>
<feature type="compositionally biased region" description="Basic and acidic residues" evidence="1">
    <location>
        <begin position="85"/>
        <end position="95"/>
    </location>
</feature>
<dbReference type="Proteomes" id="UP000734854">
    <property type="component" value="Unassembled WGS sequence"/>
</dbReference>
<comment type="caution">
    <text evidence="2">The sequence shown here is derived from an EMBL/GenBank/DDBJ whole genome shotgun (WGS) entry which is preliminary data.</text>
</comment>
<evidence type="ECO:0000256" key="1">
    <source>
        <dbReference type="SAM" id="MobiDB-lite"/>
    </source>
</evidence>
<dbReference type="PANTHER" id="PTHR33474">
    <property type="entry name" value="TRANSMEMBRANE PROTEIN"/>
    <property type="match status" value="1"/>
</dbReference>
<dbReference type="EMBL" id="JACMSC010000014">
    <property type="protein sequence ID" value="KAG6488795.1"/>
    <property type="molecule type" value="Genomic_DNA"/>
</dbReference>